<dbReference type="Proteomes" id="UP000001068">
    <property type="component" value="Chromosome"/>
</dbReference>
<dbReference type="SUPFAM" id="SSF53323">
    <property type="entry name" value="Pyruvate-ferredoxin oxidoreductase, PFOR, domain III"/>
    <property type="match status" value="1"/>
</dbReference>
<sequence precursor="true">MKVEILIIGRGGQGVLLLGRLLGLAASKYAGLYAVATETYAAETRGGESRADVVIGGSMSDIDYVKVQSPDIAVFMYPFNIEKYRQLLKPESRVFIDEEYVKPDFFKGFKLYSQRYSGLAESTVGSSRVANMVIAGHIARATGILSLEDLKKTVIDLTPERWHQANIKALELGFSLPV</sequence>
<reference evidence="4" key="1">
    <citation type="submission" date="2010-11" db="EMBL/GenBank/DDBJ databases">
        <title>The complete genome of Desulfurococcus mucosus DSM 2162.</title>
        <authorList>
            <consortium name="US DOE Joint Genome Institute (JGI-PGF)"/>
            <person name="Lucas S."/>
            <person name="Copeland A."/>
            <person name="Lapidus A."/>
            <person name="Bruce D."/>
            <person name="Goodwin L."/>
            <person name="Pitluck S."/>
            <person name="Kyrpides N."/>
            <person name="Mavromatis K."/>
            <person name="Pagani I."/>
            <person name="Ivanova N."/>
            <person name="Ovchinnikova G."/>
            <person name="Chertkov O."/>
            <person name="Held B."/>
            <person name="Brettin T."/>
            <person name="Detter J.C."/>
            <person name="Tapia R."/>
            <person name="Han C."/>
            <person name="Land M."/>
            <person name="Hauser L."/>
            <person name="Markowitz V."/>
            <person name="Cheng J.-F."/>
            <person name="Hugenholtz P."/>
            <person name="Woyke T."/>
            <person name="Wu D."/>
            <person name="Wirth R."/>
            <person name="Bilek Y."/>
            <person name="Hader T."/>
            <person name="Klenk H.-P."/>
            <person name="Eisen J.A."/>
        </authorList>
    </citation>
    <scope>NUCLEOTIDE SEQUENCE [LARGE SCALE GENOMIC DNA]</scope>
    <source>
        <strain evidence="4">ATCC 35584 / DSM 2162 / JCM 9187 / O7/1</strain>
    </source>
</reference>
<gene>
    <name evidence="3" type="ordered locus">Desmu_0320</name>
</gene>
<dbReference type="STRING" id="765177.Desmu_0320"/>
<protein>
    <submittedName>
        <fullName evidence="3">Pyruvate/ketoisovalerate oxidoreductase, catalytic domain protein</fullName>
    </submittedName>
</protein>
<evidence type="ECO:0000313" key="3">
    <source>
        <dbReference type="EMBL" id="ADV64639.1"/>
    </source>
</evidence>
<dbReference type="InterPro" id="IPR052554">
    <property type="entry name" value="2-oxoglutarate_synth_KorC"/>
</dbReference>
<dbReference type="Pfam" id="PF01558">
    <property type="entry name" value="POR"/>
    <property type="match status" value="1"/>
</dbReference>
<evidence type="ECO:0000256" key="1">
    <source>
        <dbReference type="ARBA" id="ARBA00023002"/>
    </source>
</evidence>
<dbReference type="KEGG" id="dmu:Desmu_0320"/>
<dbReference type="HOGENOM" id="CLU_087284_0_0_2"/>
<dbReference type="EMBL" id="CP002363">
    <property type="protein sequence ID" value="ADV64639.1"/>
    <property type="molecule type" value="Genomic_DNA"/>
</dbReference>
<evidence type="ECO:0000259" key="2">
    <source>
        <dbReference type="Pfam" id="PF01558"/>
    </source>
</evidence>
<dbReference type="AlphaFoldDB" id="E8R813"/>
<keyword evidence="1" id="KW-0560">Oxidoreductase</keyword>
<dbReference type="InterPro" id="IPR002869">
    <property type="entry name" value="Pyrv_flavodox_OxRed_cen"/>
</dbReference>
<dbReference type="PANTHER" id="PTHR42730:SF1">
    <property type="entry name" value="2-OXOGLUTARATE SYNTHASE SUBUNIT KORC"/>
    <property type="match status" value="1"/>
</dbReference>
<keyword evidence="3" id="KW-0670">Pyruvate</keyword>
<dbReference type="eggNOG" id="arCOG01602">
    <property type="taxonomic scope" value="Archaea"/>
</dbReference>
<evidence type="ECO:0000313" key="4">
    <source>
        <dbReference type="Proteomes" id="UP000001068"/>
    </source>
</evidence>
<dbReference type="GO" id="GO:0016903">
    <property type="term" value="F:oxidoreductase activity, acting on the aldehyde or oxo group of donors"/>
    <property type="evidence" value="ECO:0007669"/>
    <property type="project" value="InterPro"/>
</dbReference>
<reference evidence="3 4" key="2">
    <citation type="journal article" date="2011" name="Stand. Genomic Sci.">
        <title>Complete genome sequence of Desulfurococcus mucosus type strain (O7/1).</title>
        <authorList>
            <person name="Wirth R."/>
            <person name="Chertkov O."/>
            <person name="Held B."/>
            <person name="Lapidus A."/>
            <person name="Nolan M."/>
            <person name="Lucas S."/>
            <person name="Hammon N."/>
            <person name="Deshpande S."/>
            <person name="Cheng J.F."/>
            <person name="Tapia R."/>
            <person name="Han C."/>
            <person name="Goodwin L."/>
            <person name="Pitluck S."/>
            <person name="Liolios K."/>
            <person name="Ioanna P."/>
            <person name="Ivanova N."/>
            <person name="Mavromatis K."/>
            <person name="Mikhailova N."/>
            <person name="Pati A."/>
            <person name="Chen A."/>
            <person name="Palaniappan K."/>
            <person name="Land M."/>
            <person name="Hauser L."/>
            <person name="Chang Y.J."/>
            <person name="Jeffries C.D."/>
            <person name="Bilek Y."/>
            <person name="Hader T."/>
            <person name="Rohde M."/>
            <person name="Spring S."/>
            <person name="Sikorski J."/>
            <person name="Goker M."/>
            <person name="Woyke T."/>
            <person name="Bristow J."/>
            <person name="Eisen J.A."/>
            <person name="Markowitz V."/>
            <person name="Hugenholtz P."/>
            <person name="Kyrpides N.C."/>
            <person name="Klenk H.P."/>
        </authorList>
    </citation>
    <scope>NUCLEOTIDE SEQUENCE [LARGE SCALE GENOMIC DNA]</scope>
    <source>
        <strain evidence="4">ATCC 35584 / DSM 2162 / JCM 9187 / O7/1</strain>
    </source>
</reference>
<dbReference type="InterPro" id="IPR019752">
    <property type="entry name" value="Pyrv/ketoisovalerate_OxRed_cat"/>
</dbReference>
<dbReference type="Gene3D" id="3.40.920.10">
    <property type="entry name" value="Pyruvate-ferredoxin oxidoreductase, PFOR, domain III"/>
    <property type="match status" value="1"/>
</dbReference>
<accession>E8R813</accession>
<proteinExistence type="predicted"/>
<dbReference type="OrthoDB" id="18183at2157"/>
<dbReference type="GeneID" id="10153012"/>
<name>E8R813_DESM0</name>
<dbReference type="PANTHER" id="PTHR42730">
    <property type="entry name" value="2-OXOGLUTARATE SYNTHASE SUBUNIT KORC"/>
    <property type="match status" value="1"/>
</dbReference>
<feature type="domain" description="Pyruvate/ketoisovalerate oxidoreductase catalytic" evidence="2">
    <location>
        <begin position="11"/>
        <end position="174"/>
    </location>
</feature>
<keyword evidence="4" id="KW-1185">Reference proteome</keyword>
<dbReference type="RefSeq" id="WP_013561861.1">
    <property type="nucleotide sequence ID" value="NC_014961.1"/>
</dbReference>
<organism evidence="3 4">
    <name type="scientific">Desulfurococcus mucosus (strain ATCC 35584 / DSM 2162 / JCM 9187 / O7/1)</name>
    <dbReference type="NCBI Taxonomy" id="765177"/>
    <lineage>
        <taxon>Archaea</taxon>
        <taxon>Thermoproteota</taxon>
        <taxon>Thermoprotei</taxon>
        <taxon>Desulfurococcales</taxon>
        <taxon>Desulfurococcaceae</taxon>
        <taxon>Desulfurococcus</taxon>
    </lineage>
</organism>